<evidence type="ECO:0000313" key="2">
    <source>
        <dbReference type="EMBL" id="VAI83529.1"/>
    </source>
</evidence>
<organism evidence="2 3">
    <name type="scientific">Triticum turgidum subsp. durum</name>
    <name type="common">Durum wheat</name>
    <name type="synonym">Triticum durum</name>
    <dbReference type="NCBI Taxonomy" id="4567"/>
    <lineage>
        <taxon>Eukaryota</taxon>
        <taxon>Viridiplantae</taxon>
        <taxon>Streptophyta</taxon>
        <taxon>Embryophyta</taxon>
        <taxon>Tracheophyta</taxon>
        <taxon>Spermatophyta</taxon>
        <taxon>Magnoliopsida</taxon>
        <taxon>Liliopsida</taxon>
        <taxon>Poales</taxon>
        <taxon>Poaceae</taxon>
        <taxon>BOP clade</taxon>
        <taxon>Pooideae</taxon>
        <taxon>Triticodae</taxon>
        <taxon>Triticeae</taxon>
        <taxon>Triticinae</taxon>
        <taxon>Triticum</taxon>
    </lineage>
</organism>
<dbReference type="AlphaFoldDB" id="A0A9R0ZUV9"/>
<name>A0A9R0ZUV9_TRITD</name>
<evidence type="ECO:0000259" key="1">
    <source>
        <dbReference type="Pfam" id="PF06465"/>
    </source>
</evidence>
<dbReference type="Proteomes" id="UP000324705">
    <property type="component" value="Chromosome 7B"/>
</dbReference>
<dbReference type="Pfam" id="PF06465">
    <property type="entry name" value="DUF1087"/>
    <property type="match status" value="1"/>
</dbReference>
<dbReference type="InterPro" id="IPR009463">
    <property type="entry name" value="DUF1087"/>
</dbReference>
<feature type="domain" description="DUF1087" evidence="1">
    <location>
        <begin position="28"/>
        <end position="74"/>
    </location>
</feature>
<reference evidence="2 3" key="1">
    <citation type="submission" date="2017-09" db="EMBL/GenBank/DDBJ databases">
        <authorList>
            <consortium name="International Durum Wheat Genome Sequencing Consortium (IDWGSC)"/>
            <person name="Milanesi L."/>
        </authorList>
    </citation>
    <scope>NUCLEOTIDE SEQUENCE [LARGE SCALE GENOMIC DNA]</scope>
    <source>
        <strain evidence="3">cv. Svevo</strain>
    </source>
</reference>
<dbReference type="Gramene" id="TRITD7Bv1G018900.20">
    <property type="protein sequence ID" value="TRITD7Bv1G018900.20"/>
    <property type="gene ID" value="TRITD7Bv1G018900"/>
</dbReference>
<evidence type="ECO:0000313" key="3">
    <source>
        <dbReference type="Proteomes" id="UP000324705"/>
    </source>
</evidence>
<proteinExistence type="predicted"/>
<dbReference type="EMBL" id="LT934124">
    <property type="protein sequence ID" value="VAI83529.1"/>
    <property type="molecule type" value="Genomic_DNA"/>
</dbReference>
<sequence length="75" mass="8524">MLLISTNSRLTMCQVANFEYIDEAKALAAKEEARKKAEAEAASNKANYWEELLKDRCVEQEVEEIAMGKGKRSRN</sequence>
<gene>
    <name evidence="2" type="ORF">TRITD_7Bv1G018900</name>
</gene>
<accession>A0A9R0ZUV9</accession>
<keyword evidence="3" id="KW-1185">Reference proteome</keyword>
<protein>
    <recommendedName>
        <fullName evidence="1">DUF1087 domain-containing protein</fullName>
    </recommendedName>
</protein>